<feature type="region of interest" description="Disordered" evidence="2">
    <location>
        <begin position="205"/>
        <end position="280"/>
    </location>
</feature>
<dbReference type="EMBL" id="JANKHO010000140">
    <property type="protein sequence ID" value="KAJ3514535.1"/>
    <property type="molecule type" value="Genomic_DNA"/>
</dbReference>
<feature type="compositionally biased region" description="Pro residues" evidence="2">
    <location>
        <begin position="569"/>
        <end position="578"/>
    </location>
</feature>
<dbReference type="PANTHER" id="PTHR48148:SF3">
    <property type="entry name" value="KERATINOCYTE PROLINE-RICH PROTEIN"/>
    <property type="match status" value="1"/>
</dbReference>
<gene>
    <name evidence="3" type="ORF">NLJ89_g2328</name>
</gene>
<feature type="region of interest" description="Disordered" evidence="2">
    <location>
        <begin position="1071"/>
        <end position="1090"/>
    </location>
</feature>
<accession>A0A9W8K7K7</accession>
<feature type="region of interest" description="Disordered" evidence="2">
    <location>
        <begin position="826"/>
        <end position="865"/>
    </location>
</feature>
<feature type="compositionally biased region" description="Acidic residues" evidence="2">
    <location>
        <begin position="594"/>
        <end position="609"/>
    </location>
</feature>
<comment type="caution">
    <text evidence="3">The sequence shown here is derived from an EMBL/GenBank/DDBJ whole genome shotgun (WGS) entry which is preliminary data.</text>
</comment>
<feature type="compositionally biased region" description="Low complexity" evidence="2">
    <location>
        <begin position="708"/>
        <end position="736"/>
    </location>
</feature>
<feature type="region of interest" description="Disordered" evidence="2">
    <location>
        <begin position="903"/>
        <end position="945"/>
    </location>
</feature>
<feature type="region of interest" description="Disordered" evidence="2">
    <location>
        <begin position="553"/>
        <end position="752"/>
    </location>
</feature>
<feature type="compositionally biased region" description="Basic and acidic residues" evidence="2">
    <location>
        <begin position="1010"/>
        <end position="1021"/>
    </location>
</feature>
<feature type="region of interest" description="Disordered" evidence="2">
    <location>
        <begin position="476"/>
        <end position="536"/>
    </location>
</feature>
<organism evidence="3 4">
    <name type="scientific">Agrocybe chaxingu</name>
    <dbReference type="NCBI Taxonomy" id="84603"/>
    <lineage>
        <taxon>Eukaryota</taxon>
        <taxon>Fungi</taxon>
        <taxon>Dikarya</taxon>
        <taxon>Basidiomycota</taxon>
        <taxon>Agaricomycotina</taxon>
        <taxon>Agaricomycetes</taxon>
        <taxon>Agaricomycetidae</taxon>
        <taxon>Agaricales</taxon>
        <taxon>Agaricineae</taxon>
        <taxon>Strophariaceae</taxon>
        <taxon>Agrocybe</taxon>
    </lineage>
</organism>
<evidence type="ECO:0000313" key="4">
    <source>
        <dbReference type="Proteomes" id="UP001148786"/>
    </source>
</evidence>
<feature type="region of interest" description="Disordered" evidence="2">
    <location>
        <begin position="1"/>
        <end position="103"/>
    </location>
</feature>
<sequence>MGYSGAGTQDSPIAIDDSEDEVVQELEETPFSPDADIQYLGRIFNQTHEDPPVQEKKRKRASSFIEQPVSVAGPSHVPPLGNRLSQPESKKARKRRRKLERQAAEEARLRGLGWLNNPIPFAPGLSQSFPASWPTQFPMQSVYIPSYPAMTNHTYPSMNASDFYNFVGEEDAGYYNYPLPSPPPEASGSKWVSSMAMAVDPVDEAAEEAPLPPLPPPSPPPPLPPPLVRPPSPRPPSYMADAPIHQSQGAPPAPSKACPASADAHWNEAGTDRQKRRRNYMPNPARTLVMENLPKTHRTSDFVNNWSRKACGALPVHLFIDTSGAKALIEFSTAELARKVWNSPRLGSNMAGVKNFIKGQPREDLIRVWWYRVDGIGAGAGVGEIEEGEIEDDAADAPKEEGEDELPPPLPPPLPQPYTETKREKKARLAKEREEKKQQKEQKLRLLQQERQAFEQKLAASHEGLYNGPPAYQLPSSGFNPAATQGDTLNGYAPPAAPSLPPAVAPLPAPTSTLPLPPHRPLVSGSSQPAVPSEHGVQRTAFGASLLLGVRCGHDDNDSIASSTGRRSPSPPTGPSMPVPASKFFIASTSGQGDDLDNYEEVDMDVEVDDASHDASLPSPSPSLLPPIPPLVHSLPPRPTPLIRAAKQRSAVQKPPLALRQLPEPAPNSLTARLPSQQPPHKSLPHRPTVARNKSVQPPAAQRPVHVSSVAATPSASTTAPLSAPSPGASSPSIPSEPKAMKNAPTQPSFTKRALLARQKELEERIAKSKMELAAATASKGAVMIPITPRPQSPASVFQQQQFTKPAMDLGDKQAMEDRLRKLVLQSQKARGKVTATPPSTASSTAVSSAPSPSPIPVTPSPVDEMLHNNAAQCDSTVTMSSFSLEDMAISFITQTIETIKAQPPSVPSALTPPPPALPPTSSPTSTPTTQNTESTASSAPVESAPSVVAKIALPSNNVNDERLELAAKQKRLEMHISESKALMAKLSQARNKEEKDSILKVMREKSRLYEEENRNVDAHHQPPSRPSSTVPAGVAAKATTTTVTSAIIGKAQSTSFQFSHLWPGNQHDAGVLILSDDSDNDDDMEDDED</sequence>
<dbReference type="PANTHER" id="PTHR48148">
    <property type="entry name" value="KERATINOCYTE PROLINE-RICH PROTEIN"/>
    <property type="match status" value="1"/>
</dbReference>
<feature type="compositionally biased region" description="Low complexity" evidence="2">
    <location>
        <begin position="255"/>
        <end position="264"/>
    </location>
</feature>
<evidence type="ECO:0000256" key="2">
    <source>
        <dbReference type="SAM" id="MobiDB-lite"/>
    </source>
</evidence>
<keyword evidence="1" id="KW-0175">Coiled coil</keyword>
<feature type="compositionally biased region" description="Polar residues" evidence="2">
    <location>
        <begin position="1"/>
        <end position="11"/>
    </location>
</feature>
<protein>
    <submittedName>
        <fullName evidence="3">Uncharacterized protein</fullName>
    </submittedName>
</protein>
<feature type="compositionally biased region" description="Acidic residues" evidence="2">
    <location>
        <begin position="16"/>
        <end position="28"/>
    </location>
</feature>
<feature type="compositionally biased region" description="Pro residues" evidence="2">
    <location>
        <begin position="210"/>
        <end position="236"/>
    </location>
</feature>
<feature type="compositionally biased region" description="Pro residues" evidence="2">
    <location>
        <begin position="619"/>
        <end position="640"/>
    </location>
</feature>
<evidence type="ECO:0000256" key="1">
    <source>
        <dbReference type="SAM" id="Coils"/>
    </source>
</evidence>
<reference evidence="3" key="1">
    <citation type="submission" date="2022-07" db="EMBL/GenBank/DDBJ databases">
        <title>Genome Sequence of Agrocybe chaxingu.</title>
        <authorList>
            <person name="Buettner E."/>
        </authorList>
    </citation>
    <scope>NUCLEOTIDE SEQUENCE</scope>
    <source>
        <strain evidence="3">MP-N11</strain>
    </source>
</reference>
<feature type="compositionally biased region" description="Low complexity" evidence="2">
    <location>
        <begin position="923"/>
        <end position="945"/>
    </location>
</feature>
<feature type="compositionally biased region" description="Low complexity" evidence="2">
    <location>
        <begin position="834"/>
        <end position="851"/>
    </location>
</feature>
<feature type="compositionally biased region" description="Pro residues" evidence="2">
    <location>
        <begin position="905"/>
        <end position="922"/>
    </location>
</feature>
<feature type="compositionally biased region" description="Basic and acidic residues" evidence="2">
    <location>
        <begin position="420"/>
        <end position="443"/>
    </location>
</feature>
<dbReference type="AlphaFoldDB" id="A0A9W8K7K7"/>
<evidence type="ECO:0000313" key="3">
    <source>
        <dbReference type="EMBL" id="KAJ3514535.1"/>
    </source>
</evidence>
<dbReference type="Proteomes" id="UP001148786">
    <property type="component" value="Unassembled WGS sequence"/>
</dbReference>
<keyword evidence="4" id="KW-1185">Reference proteome</keyword>
<feature type="compositionally biased region" description="Pro residues" evidence="2">
    <location>
        <begin position="407"/>
        <end position="416"/>
    </location>
</feature>
<feature type="coiled-coil region" evidence="1">
    <location>
        <begin position="752"/>
        <end position="779"/>
    </location>
</feature>
<feature type="compositionally biased region" description="Acidic residues" evidence="2">
    <location>
        <begin position="1077"/>
        <end position="1090"/>
    </location>
</feature>
<feature type="region of interest" description="Disordered" evidence="2">
    <location>
        <begin position="382"/>
        <end position="443"/>
    </location>
</feature>
<feature type="compositionally biased region" description="Polar residues" evidence="2">
    <location>
        <begin position="476"/>
        <end position="488"/>
    </location>
</feature>
<feature type="compositionally biased region" description="Polar residues" evidence="2">
    <location>
        <begin position="668"/>
        <end position="680"/>
    </location>
</feature>
<feature type="compositionally biased region" description="Acidic residues" evidence="2">
    <location>
        <begin position="384"/>
        <end position="406"/>
    </location>
</feature>
<proteinExistence type="predicted"/>
<dbReference type="OrthoDB" id="2804702at2759"/>
<feature type="region of interest" description="Disordered" evidence="2">
    <location>
        <begin position="1010"/>
        <end position="1037"/>
    </location>
</feature>
<name>A0A9W8K7K7_9AGAR</name>
<feature type="compositionally biased region" description="Pro residues" evidence="2">
    <location>
        <begin position="495"/>
        <end position="520"/>
    </location>
</feature>